<feature type="active site" description="Proton donor" evidence="8">
    <location>
        <position position="136"/>
    </location>
</feature>
<evidence type="ECO:0000256" key="5">
    <source>
        <dbReference type="ARBA" id="ARBA00029758"/>
    </source>
</evidence>
<dbReference type="GO" id="GO:0005829">
    <property type="term" value="C:cytosol"/>
    <property type="evidence" value="ECO:0007669"/>
    <property type="project" value="TreeGrafter"/>
</dbReference>
<dbReference type="PANTHER" id="PTHR21047:SF2">
    <property type="entry name" value="THYMIDINE DIPHOSPHO-4-KETO-RHAMNOSE 3,5-EPIMERASE"/>
    <property type="match status" value="1"/>
</dbReference>
<dbReference type="GO" id="GO:0000271">
    <property type="term" value="P:polysaccharide biosynthetic process"/>
    <property type="evidence" value="ECO:0007669"/>
    <property type="project" value="TreeGrafter"/>
</dbReference>
<evidence type="ECO:0000313" key="9">
    <source>
        <dbReference type="EMBL" id="NUZ08202.1"/>
    </source>
</evidence>
<evidence type="ECO:0000256" key="2">
    <source>
        <dbReference type="ARBA" id="ARBA00001997"/>
    </source>
</evidence>
<comment type="catalytic activity">
    <reaction evidence="1">
        <text>dTDP-4-dehydro-6-deoxy-alpha-D-glucose = dTDP-4-dehydro-beta-L-rhamnose</text>
        <dbReference type="Rhea" id="RHEA:16969"/>
        <dbReference type="ChEBI" id="CHEBI:57649"/>
        <dbReference type="ChEBI" id="CHEBI:62830"/>
        <dbReference type="EC" id="5.1.3.13"/>
    </reaction>
</comment>
<protein>
    <recommendedName>
        <fullName evidence="4">dTDP-4-dehydrorhamnose 3,5-epimerase</fullName>
        <ecNumber evidence="3">5.1.3.13</ecNumber>
    </recommendedName>
    <alternativeName>
        <fullName evidence="6">Thymidine diphospho-4-keto-rhamnose 3,5-epimerase</fullName>
    </alternativeName>
    <alternativeName>
        <fullName evidence="5">dTDP-4-keto-6-deoxyglucose 3,5-epimerase</fullName>
    </alternativeName>
    <alternativeName>
        <fullName evidence="7">dTDP-6-deoxy-D-xylo-4-hexulose 3,5-epimerase</fullName>
    </alternativeName>
</protein>
<dbReference type="RefSeq" id="WP_176071036.1">
    <property type="nucleotide sequence ID" value="NZ_JABWMJ010000011.1"/>
</dbReference>
<gene>
    <name evidence="9" type="ORF">HQN59_20795</name>
</gene>
<dbReference type="Gene3D" id="2.60.120.10">
    <property type="entry name" value="Jelly Rolls"/>
    <property type="match status" value="1"/>
</dbReference>
<dbReference type="InterPro" id="IPR000888">
    <property type="entry name" value="RmlC-like"/>
</dbReference>
<evidence type="ECO:0000313" key="10">
    <source>
        <dbReference type="Proteomes" id="UP000529637"/>
    </source>
</evidence>
<sequence length="183" mass="20162">MEFADELLPGARFVRLKRFDDARGSFVKTFSRSLFEAAIAGMPGGEPFELSEEFYSTSARDVIRGMHFQVPPHDHVKLVYCASGAVLDVLVDLRRGPGYGKVASVRLDAAAPSLLVIPKGVAHGFRSLTDDSLMVYKTSTEHSPAHDQGIRWDSLDFAWDCPAPVISARDRAHPPLAEFESPF</sequence>
<evidence type="ECO:0000256" key="8">
    <source>
        <dbReference type="PIRSR" id="PIRSR600888-1"/>
    </source>
</evidence>
<proteinExistence type="predicted"/>
<dbReference type="PANTHER" id="PTHR21047">
    <property type="entry name" value="DTDP-6-DEOXY-D-GLUCOSE-3,5 EPIMERASE"/>
    <property type="match status" value="1"/>
</dbReference>
<dbReference type="GO" id="GO:0019305">
    <property type="term" value="P:dTDP-rhamnose biosynthetic process"/>
    <property type="evidence" value="ECO:0007669"/>
    <property type="project" value="TreeGrafter"/>
</dbReference>
<organism evidence="9 10">
    <name type="scientific">Piscinibacter koreensis</name>
    <dbReference type="NCBI Taxonomy" id="2742824"/>
    <lineage>
        <taxon>Bacteria</taxon>
        <taxon>Pseudomonadati</taxon>
        <taxon>Pseudomonadota</taxon>
        <taxon>Betaproteobacteria</taxon>
        <taxon>Burkholderiales</taxon>
        <taxon>Sphaerotilaceae</taxon>
        <taxon>Piscinibacter</taxon>
    </lineage>
</organism>
<dbReference type="InterPro" id="IPR014710">
    <property type="entry name" value="RmlC-like_jellyroll"/>
</dbReference>
<dbReference type="EMBL" id="JABWMJ010000011">
    <property type="protein sequence ID" value="NUZ08202.1"/>
    <property type="molecule type" value="Genomic_DNA"/>
</dbReference>
<evidence type="ECO:0000256" key="3">
    <source>
        <dbReference type="ARBA" id="ARBA00012098"/>
    </source>
</evidence>
<dbReference type="AlphaFoldDB" id="A0A7Y6NRV0"/>
<dbReference type="EC" id="5.1.3.13" evidence="3"/>
<reference evidence="9 10" key="1">
    <citation type="submission" date="2020-06" db="EMBL/GenBank/DDBJ databases">
        <title>Schlegella sp. ID0723 isolated from air conditioner.</title>
        <authorList>
            <person name="Kim D.Y."/>
            <person name="Kim D.-U."/>
        </authorList>
    </citation>
    <scope>NUCLEOTIDE SEQUENCE [LARGE SCALE GENOMIC DNA]</scope>
    <source>
        <strain evidence="9 10">ID0723</strain>
    </source>
</reference>
<dbReference type="InterPro" id="IPR011051">
    <property type="entry name" value="RmlC_Cupin_sf"/>
</dbReference>
<evidence type="ECO:0000256" key="4">
    <source>
        <dbReference type="ARBA" id="ARBA00019595"/>
    </source>
</evidence>
<accession>A0A7Y6NRV0</accession>
<dbReference type="CDD" id="cd00438">
    <property type="entry name" value="cupin_RmlC"/>
    <property type="match status" value="1"/>
</dbReference>
<dbReference type="SUPFAM" id="SSF51182">
    <property type="entry name" value="RmlC-like cupins"/>
    <property type="match status" value="1"/>
</dbReference>
<evidence type="ECO:0000256" key="1">
    <source>
        <dbReference type="ARBA" id="ARBA00001298"/>
    </source>
</evidence>
<feature type="active site" description="Proton acceptor" evidence="8">
    <location>
        <position position="67"/>
    </location>
</feature>
<evidence type="ECO:0000256" key="6">
    <source>
        <dbReference type="ARBA" id="ARBA00031424"/>
    </source>
</evidence>
<evidence type="ECO:0000256" key="7">
    <source>
        <dbReference type="ARBA" id="ARBA00033311"/>
    </source>
</evidence>
<name>A0A7Y6NRV0_9BURK</name>
<dbReference type="Pfam" id="PF00908">
    <property type="entry name" value="dTDP_sugar_isom"/>
    <property type="match status" value="1"/>
</dbReference>
<keyword evidence="10" id="KW-1185">Reference proteome</keyword>
<dbReference type="Proteomes" id="UP000529637">
    <property type="component" value="Unassembled WGS sequence"/>
</dbReference>
<dbReference type="GO" id="GO:0008830">
    <property type="term" value="F:dTDP-4-dehydrorhamnose 3,5-epimerase activity"/>
    <property type="evidence" value="ECO:0007669"/>
    <property type="project" value="UniProtKB-EC"/>
</dbReference>
<comment type="caution">
    <text evidence="9">The sequence shown here is derived from an EMBL/GenBank/DDBJ whole genome shotgun (WGS) entry which is preliminary data.</text>
</comment>
<comment type="function">
    <text evidence="2">Catalyzes the epimerization of the C3' and C5'positions of dTDP-6-deoxy-D-xylo-4-hexulose, forming dTDP-6-deoxy-L-lyxo-4-hexulose.</text>
</comment>